<dbReference type="FunFam" id="2.40.10.10:FF:000069">
    <property type="entry name" value="Hyaluronan-binding protein 2"/>
    <property type="match status" value="1"/>
</dbReference>
<comment type="subcellular location">
    <subcellularLocation>
        <location evidence="1">Secreted</location>
        <location evidence="1">Extracellular space</location>
    </subcellularLocation>
</comment>
<dbReference type="InterPro" id="IPR001881">
    <property type="entry name" value="EGF-like_Ca-bd_dom"/>
</dbReference>
<dbReference type="SMART" id="SM00130">
    <property type="entry name" value="KR"/>
    <property type="match status" value="1"/>
</dbReference>
<dbReference type="AlphaFoldDB" id="A0A5A9PA16"/>
<dbReference type="Pfam" id="PF00051">
    <property type="entry name" value="Kringle"/>
    <property type="match status" value="1"/>
</dbReference>
<evidence type="ECO:0000256" key="2">
    <source>
        <dbReference type="ARBA" id="ARBA00022525"/>
    </source>
</evidence>
<evidence type="ECO:0000256" key="12">
    <source>
        <dbReference type="PROSITE-ProRule" id="PRU00076"/>
    </source>
</evidence>
<dbReference type="Pfam" id="PF00089">
    <property type="entry name" value="Trypsin"/>
    <property type="match status" value="1"/>
</dbReference>
<dbReference type="InterPro" id="IPR013806">
    <property type="entry name" value="Kringle-like"/>
</dbReference>
<dbReference type="PROSITE" id="PS01186">
    <property type="entry name" value="EGF_2"/>
    <property type="match status" value="2"/>
</dbReference>
<evidence type="ECO:0000259" key="17">
    <source>
        <dbReference type="PROSITE" id="PS50026"/>
    </source>
</evidence>
<dbReference type="InterPro" id="IPR009003">
    <property type="entry name" value="Peptidase_S1_PA"/>
</dbReference>
<feature type="region of interest" description="Disordered" evidence="15">
    <location>
        <begin position="297"/>
        <end position="316"/>
    </location>
</feature>
<dbReference type="Pfam" id="PF00008">
    <property type="entry name" value="EGF"/>
    <property type="match status" value="2"/>
</dbReference>
<dbReference type="PROSITE" id="PS50070">
    <property type="entry name" value="KRINGLE_2"/>
    <property type="match status" value="1"/>
</dbReference>
<dbReference type="SMART" id="SM00020">
    <property type="entry name" value="Tryp_SPc"/>
    <property type="match status" value="1"/>
</dbReference>
<dbReference type="PROSITE" id="PS00134">
    <property type="entry name" value="TRYPSIN_HIS"/>
    <property type="match status" value="1"/>
</dbReference>
<evidence type="ECO:0000256" key="8">
    <source>
        <dbReference type="ARBA" id="ARBA00022825"/>
    </source>
</evidence>
<comment type="caution">
    <text evidence="12">Lacks conserved residue(s) required for the propagation of feature annotation.</text>
</comment>
<evidence type="ECO:0000256" key="15">
    <source>
        <dbReference type="SAM" id="MobiDB-lite"/>
    </source>
</evidence>
<gene>
    <name evidence="20" type="ORF">E1301_Tti001547</name>
</gene>
<evidence type="ECO:0000256" key="13">
    <source>
        <dbReference type="PROSITE-ProRule" id="PRU00121"/>
    </source>
</evidence>
<dbReference type="Gene3D" id="2.10.25.10">
    <property type="entry name" value="Laminin"/>
    <property type="match status" value="2"/>
</dbReference>
<dbReference type="PROSITE" id="PS00135">
    <property type="entry name" value="TRYPSIN_SER"/>
    <property type="match status" value="1"/>
</dbReference>
<dbReference type="InterPro" id="IPR000001">
    <property type="entry name" value="Kringle"/>
</dbReference>
<evidence type="ECO:0000259" key="18">
    <source>
        <dbReference type="PROSITE" id="PS50070"/>
    </source>
</evidence>
<dbReference type="InterPro" id="IPR038178">
    <property type="entry name" value="Kringle_sf"/>
</dbReference>
<keyword evidence="3 12" id="KW-0245">EGF-like domain</keyword>
<dbReference type="GO" id="GO:0006508">
    <property type="term" value="P:proteolysis"/>
    <property type="evidence" value="ECO:0007669"/>
    <property type="project" value="UniProtKB-KW"/>
</dbReference>
<dbReference type="EMBL" id="SOYY01000008">
    <property type="protein sequence ID" value="KAA0717859.1"/>
    <property type="molecule type" value="Genomic_DNA"/>
</dbReference>
<evidence type="ECO:0000313" key="20">
    <source>
        <dbReference type="EMBL" id="KAA0717859.1"/>
    </source>
</evidence>
<comment type="caution">
    <text evidence="20">The sequence shown here is derived from an EMBL/GenBank/DDBJ whole genome shotgun (WGS) entry which is preliminary data.</text>
</comment>
<keyword evidence="2" id="KW-0964">Secreted</keyword>
<dbReference type="CDD" id="cd00190">
    <property type="entry name" value="Tryp_SPc"/>
    <property type="match status" value="1"/>
</dbReference>
<protein>
    <recommendedName>
        <fullName evidence="11">trypsin</fullName>
        <ecNumber evidence="11">3.4.21.4</ecNumber>
    </recommendedName>
</protein>
<keyword evidence="4 13" id="KW-0420">Kringle</keyword>
<dbReference type="SMART" id="SM00179">
    <property type="entry name" value="EGF_CA"/>
    <property type="match status" value="2"/>
</dbReference>
<feature type="compositionally biased region" description="Low complexity" evidence="15">
    <location>
        <begin position="297"/>
        <end position="308"/>
    </location>
</feature>
<dbReference type="EC" id="3.4.21.4" evidence="11"/>
<dbReference type="SUPFAM" id="SSF57196">
    <property type="entry name" value="EGF/Laminin"/>
    <property type="match status" value="1"/>
</dbReference>
<dbReference type="PRINTS" id="PR00722">
    <property type="entry name" value="CHYMOTRYPSIN"/>
</dbReference>
<dbReference type="Proteomes" id="UP000324632">
    <property type="component" value="Chromosome 8"/>
</dbReference>
<dbReference type="PRINTS" id="PR00018">
    <property type="entry name" value="KRINGLE"/>
</dbReference>
<feature type="domain" description="EGF-like" evidence="17">
    <location>
        <begin position="92"/>
        <end position="128"/>
    </location>
</feature>
<dbReference type="FunFam" id="2.40.20.10:FF:000001">
    <property type="entry name" value="Urokinase-type plasminogen activator"/>
    <property type="match status" value="1"/>
</dbReference>
<dbReference type="GO" id="GO:0005615">
    <property type="term" value="C:extracellular space"/>
    <property type="evidence" value="ECO:0007669"/>
    <property type="project" value="TreeGrafter"/>
</dbReference>
<evidence type="ECO:0000256" key="5">
    <source>
        <dbReference type="ARBA" id="ARBA00022670"/>
    </source>
</evidence>
<dbReference type="Gene3D" id="2.40.20.10">
    <property type="entry name" value="Plasminogen Kringle 4"/>
    <property type="match status" value="1"/>
</dbReference>
<dbReference type="PROSITE" id="PS00021">
    <property type="entry name" value="KRINGLE_1"/>
    <property type="match status" value="1"/>
</dbReference>
<feature type="domain" description="EGF-like" evidence="17">
    <location>
        <begin position="168"/>
        <end position="204"/>
    </location>
</feature>
<evidence type="ECO:0000256" key="9">
    <source>
        <dbReference type="ARBA" id="ARBA00023157"/>
    </source>
</evidence>
<dbReference type="InterPro" id="IPR018056">
    <property type="entry name" value="Kringle_CS"/>
</dbReference>
<evidence type="ECO:0000256" key="11">
    <source>
        <dbReference type="ARBA" id="ARBA00038868"/>
    </source>
</evidence>
<dbReference type="Gene3D" id="2.40.10.10">
    <property type="entry name" value="Trypsin-like serine proteases"/>
    <property type="match status" value="1"/>
</dbReference>
<keyword evidence="9 12" id="KW-1015">Disulfide bond</keyword>
<feature type="signal peptide" evidence="16">
    <location>
        <begin position="1"/>
        <end position="21"/>
    </location>
</feature>
<name>A0A5A9PA16_9TELE</name>
<dbReference type="CDD" id="cd00054">
    <property type="entry name" value="EGF_CA"/>
    <property type="match status" value="2"/>
</dbReference>
<dbReference type="InterPro" id="IPR001254">
    <property type="entry name" value="Trypsin_dom"/>
</dbReference>
<feature type="chain" id="PRO_5022986103" description="trypsin" evidence="16">
    <location>
        <begin position="22"/>
        <end position="625"/>
    </location>
</feature>
<proteinExistence type="predicted"/>
<dbReference type="GO" id="GO:0004252">
    <property type="term" value="F:serine-type endopeptidase activity"/>
    <property type="evidence" value="ECO:0007669"/>
    <property type="project" value="UniProtKB-EC"/>
</dbReference>
<dbReference type="PROSITE" id="PS00022">
    <property type="entry name" value="EGF_1"/>
    <property type="match status" value="2"/>
</dbReference>
<evidence type="ECO:0000256" key="3">
    <source>
        <dbReference type="ARBA" id="ARBA00022536"/>
    </source>
</evidence>
<dbReference type="InterPro" id="IPR001314">
    <property type="entry name" value="Peptidase_S1A"/>
</dbReference>
<accession>A0A5A9PA16</accession>
<dbReference type="SUPFAM" id="SSF57440">
    <property type="entry name" value="Kringle-like"/>
    <property type="match status" value="1"/>
</dbReference>
<evidence type="ECO:0000256" key="6">
    <source>
        <dbReference type="ARBA" id="ARBA00022729"/>
    </source>
</evidence>
<evidence type="ECO:0000256" key="16">
    <source>
        <dbReference type="SAM" id="SignalP"/>
    </source>
</evidence>
<keyword evidence="6 16" id="KW-0732">Signal</keyword>
<dbReference type="SMART" id="SM00181">
    <property type="entry name" value="EGF"/>
    <property type="match status" value="3"/>
</dbReference>
<evidence type="ECO:0000256" key="14">
    <source>
        <dbReference type="RuleBase" id="RU363034"/>
    </source>
</evidence>
<dbReference type="PANTHER" id="PTHR24264">
    <property type="entry name" value="TRYPSIN-RELATED"/>
    <property type="match status" value="1"/>
</dbReference>
<evidence type="ECO:0000313" key="21">
    <source>
        <dbReference type="Proteomes" id="UP000324632"/>
    </source>
</evidence>
<keyword evidence="7 14" id="KW-0378">Hydrolase</keyword>
<feature type="disulfide bond" evidence="12">
    <location>
        <begin position="194"/>
        <end position="203"/>
    </location>
</feature>
<feature type="domain" description="Peptidase S1" evidence="19">
    <location>
        <begin position="383"/>
        <end position="623"/>
    </location>
</feature>
<dbReference type="PROSITE" id="PS50240">
    <property type="entry name" value="TRYPSIN_DOM"/>
    <property type="match status" value="1"/>
</dbReference>
<feature type="region of interest" description="Disordered" evidence="15">
    <location>
        <begin position="24"/>
        <end position="59"/>
    </location>
</feature>
<feature type="compositionally biased region" description="Basic and acidic residues" evidence="15">
    <location>
        <begin position="24"/>
        <end position="53"/>
    </location>
</feature>
<dbReference type="GO" id="GO:0005509">
    <property type="term" value="F:calcium ion binding"/>
    <property type="evidence" value="ECO:0007669"/>
    <property type="project" value="InterPro"/>
</dbReference>
<feature type="disulfide bond" evidence="12">
    <location>
        <begin position="118"/>
        <end position="127"/>
    </location>
</feature>
<dbReference type="SUPFAM" id="SSF50494">
    <property type="entry name" value="Trypsin-like serine proteases"/>
    <property type="match status" value="1"/>
</dbReference>
<dbReference type="InterPro" id="IPR033116">
    <property type="entry name" value="TRYPSIN_SER"/>
</dbReference>
<dbReference type="InterPro" id="IPR000742">
    <property type="entry name" value="EGF"/>
</dbReference>
<evidence type="ECO:0000256" key="1">
    <source>
        <dbReference type="ARBA" id="ARBA00004239"/>
    </source>
</evidence>
<evidence type="ECO:0000256" key="7">
    <source>
        <dbReference type="ARBA" id="ARBA00022801"/>
    </source>
</evidence>
<evidence type="ECO:0000259" key="19">
    <source>
        <dbReference type="PROSITE" id="PS50240"/>
    </source>
</evidence>
<keyword evidence="21" id="KW-1185">Reference proteome</keyword>
<dbReference type="InterPro" id="IPR018114">
    <property type="entry name" value="TRYPSIN_HIS"/>
</dbReference>
<evidence type="ECO:0000256" key="10">
    <source>
        <dbReference type="ARBA" id="ARBA00036320"/>
    </source>
</evidence>
<evidence type="ECO:0000256" key="4">
    <source>
        <dbReference type="ARBA" id="ARBA00022572"/>
    </source>
</evidence>
<dbReference type="PROSITE" id="PS50026">
    <property type="entry name" value="EGF_3"/>
    <property type="match status" value="2"/>
</dbReference>
<keyword evidence="8 14" id="KW-0720">Serine protease</keyword>
<dbReference type="InterPro" id="IPR050127">
    <property type="entry name" value="Serine_Proteases_S1"/>
</dbReference>
<sequence>MKLKLCLLLLFLCAIIVPAQLKKEKNGHTHGEKEHGKHGEKERGKHGEKEHGKHGGKGNRVHFLTVEFDTSESDDDEDPKDPNEWLLELQDVRGKCNPSPCQNGGFCEQRKDTFKCKCPEPFGGRRCQRRRNVCSKGKCGVGLCLLTASPPFYKCKCIPPFAPPNCEIPSPCTPNPCQNNGKCVKDEDDFDCVCQAEFKGRYCQVDPNDCSIGDGESYRGRVSETEDGNECLDWNSEFVLDKGLLPSVSIDGLGPHNFCRNPDGDRRPWCFIKKNKKLRWDYCNVRKCDVITTTTKPKTTTDVPRRTTSGYTFNTTTPQKGDRFVTATVKPRTTTAPVRVTSSKGLFSTVPHRPVTIKPVNTSATKDFLTCGKPEPKKQISRIYGGLKAIPGAHPWQVSVQAKTKGGIFFNHICGGTLIKPCWVLTAAHCIEKKNDYRVMVGGLNLDLNDPQPQLLLAENVFVHEQYMETATGVYNDIALLKVKSSKGECATENQLVKTACLPKEPFADGSECSISGWGATETSEHGSSHLLDAQVLLISQEACSTNKDYAAVLDSGMFCAGHLKGGVDSCQGDSGGPLTCERNQTHFIYGIVSWGDGCGEKGKPGVYTRVTKYVDWINTKIAQN</sequence>
<comment type="catalytic activity">
    <reaction evidence="10">
        <text>Preferential cleavage: Arg-|-Xaa, Lys-|-Xaa.</text>
        <dbReference type="EC" id="3.4.21.4"/>
    </reaction>
</comment>
<dbReference type="CDD" id="cd00108">
    <property type="entry name" value="KR"/>
    <property type="match status" value="1"/>
</dbReference>
<feature type="domain" description="Kringle" evidence="18">
    <location>
        <begin position="209"/>
        <end position="288"/>
    </location>
</feature>
<dbReference type="InterPro" id="IPR043504">
    <property type="entry name" value="Peptidase_S1_PA_chymotrypsin"/>
</dbReference>
<keyword evidence="5 14" id="KW-0645">Protease</keyword>
<reference evidence="20 21" key="1">
    <citation type="journal article" date="2019" name="Mol. Ecol. Resour.">
        <title>Chromosome-level genome assembly of Triplophysa tibetana, a fish adapted to the harsh high-altitude environment of the Tibetan Plateau.</title>
        <authorList>
            <person name="Yang X."/>
            <person name="Liu H."/>
            <person name="Ma Z."/>
            <person name="Zou Y."/>
            <person name="Zou M."/>
            <person name="Mao Y."/>
            <person name="Li X."/>
            <person name="Wang H."/>
            <person name="Chen T."/>
            <person name="Wang W."/>
            <person name="Yang R."/>
        </authorList>
    </citation>
    <scope>NUCLEOTIDE SEQUENCE [LARGE SCALE GENOMIC DNA]</scope>
    <source>
        <strain evidence="20">TTIB1903HZAU</strain>
        <tissue evidence="20">Muscle</tissue>
    </source>
</reference>
<feature type="disulfide bond" evidence="13">
    <location>
        <begin position="231"/>
        <end position="270"/>
    </location>
</feature>
<organism evidence="20 21">
    <name type="scientific">Triplophysa tibetana</name>
    <dbReference type="NCBI Taxonomy" id="1572043"/>
    <lineage>
        <taxon>Eukaryota</taxon>
        <taxon>Metazoa</taxon>
        <taxon>Chordata</taxon>
        <taxon>Craniata</taxon>
        <taxon>Vertebrata</taxon>
        <taxon>Euteleostomi</taxon>
        <taxon>Actinopterygii</taxon>
        <taxon>Neopterygii</taxon>
        <taxon>Teleostei</taxon>
        <taxon>Ostariophysi</taxon>
        <taxon>Cypriniformes</taxon>
        <taxon>Nemacheilidae</taxon>
        <taxon>Triplophysa</taxon>
    </lineage>
</organism>
<dbReference type="PANTHER" id="PTHR24264:SF40">
    <property type="entry name" value="HYALURONAN-BINDING PROTEIN 2"/>
    <property type="match status" value="1"/>
</dbReference>